<feature type="region of interest" description="Disordered" evidence="1">
    <location>
        <begin position="142"/>
        <end position="214"/>
    </location>
</feature>
<reference evidence="3" key="2">
    <citation type="submission" date="2023-06" db="EMBL/GenBank/DDBJ databases">
        <authorList>
            <person name="Kobayashi Y."/>
            <person name="Kayamori A."/>
            <person name="Aoki K."/>
            <person name="Shiwa Y."/>
            <person name="Fujita N."/>
            <person name="Sugita T."/>
            <person name="Iwasaki W."/>
            <person name="Tanaka N."/>
            <person name="Takashima M."/>
        </authorList>
    </citation>
    <scope>NUCLEOTIDE SEQUENCE</scope>
    <source>
        <strain evidence="3">HIS016</strain>
    </source>
</reference>
<keyword evidence="2" id="KW-0812">Transmembrane</keyword>
<keyword evidence="4" id="KW-1185">Reference proteome</keyword>
<proteinExistence type="predicted"/>
<organism evidence="3 4">
    <name type="scientific">Cutaneotrichosporon spelunceum</name>
    <dbReference type="NCBI Taxonomy" id="1672016"/>
    <lineage>
        <taxon>Eukaryota</taxon>
        <taxon>Fungi</taxon>
        <taxon>Dikarya</taxon>
        <taxon>Basidiomycota</taxon>
        <taxon>Agaricomycotina</taxon>
        <taxon>Tremellomycetes</taxon>
        <taxon>Trichosporonales</taxon>
        <taxon>Trichosporonaceae</taxon>
        <taxon>Cutaneotrichosporon</taxon>
    </lineage>
</organism>
<comment type="caution">
    <text evidence="3">The sequence shown here is derived from an EMBL/GenBank/DDBJ whole genome shotgun (WGS) entry which is preliminary data.</text>
</comment>
<keyword evidence="2" id="KW-1133">Transmembrane helix</keyword>
<feature type="transmembrane region" description="Helical" evidence="2">
    <location>
        <begin position="47"/>
        <end position="65"/>
    </location>
</feature>
<accession>A0AAD3TN09</accession>
<dbReference type="Proteomes" id="UP001222932">
    <property type="component" value="Unassembled WGS sequence"/>
</dbReference>
<protein>
    <submittedName>
        <fullName evidence="3">Uncharacterized protein</fullName>
    </submittedName>
</protein>
<feature type="compositionally biased region" description="Polar residues" evidence="1">
    <location>
        <begin position="163"/>
        <end position="183"/>
    </location>
</feature>
<sequence>MLAALVVAPVARAQDPTTTTVPTATPLPSYHPSSSNGYWTNSRTSDILLYISLLLLAALLVYYFYYYTKKQKKKRAAAPAQWEAVYGNDTLGSGRAGGRNRGSGYVAVSAQHYGPYPYPPGHDYTPAYAEYEYPPPPVYVQSYSAPPHVPKDAPKDGPAPLSRASSPTSASTLIGSGDKNASQLGEGEDDTLERPQPAHKSAWRGRFARLGDRS</sequence>
<feature type="region of interest" description="Disordered" evidence="1">
    <location>
        <begin position="16"/>
        <end position="36"/>
    </location>
</feature>
<name>A0AAD3TN09_9TREE</name>
<gene>
    <name evidence="3" type="ORF">CspeluHIS016_0100130</name>
</gene>
<dbReference type="EMBL" id="BTCM01000001">
    <property type="protein sequence ID" value="GMK53427.1"/>
    <property type="molecule type" value="Genomic_DNA"/>
</dbReference>
<dbReference type="AlphaFoldDB" id="A0AAD3TN09"/>
<keyword evidence="2" id="KW-0472">Membrane</keyword>
<evidence type="ECO:0000256" key="2">
    <source>
        <dbReference type="SAM" id="Phobius"/>
    </source>
</evidence>
<evidence type="ECO:0000256" key="1">
    <source>
        <dbReference type="SAM" id="MobiDB-lite"/>
    </source>
</evidence>
<evidence type="ECO:0000313" key="4">
    <source>
        <dbReference type="Proteomes" id="UP001222932"/>
    </source>
</evidence>
<feature type="compositionally biased region" description="Low complexity" evidence="1">
    <location>
        <begin position="16"/>
        <end position="28"/>
    </location>
</feature>
<evidence type="ECO:0000313" key="3">
    <source>
        <dbReference type="EMBL" id="GMK53427.1"/>
    </source>
</evidence>
<reference evidence="3" key="1">
    <citation type="journal article" date="2023" name="BMC Genomics">
        <title>Chromosome-level genome assemblies of Cutaneotrichosporon spp. (Trichosporonales, Basidiomycota) reveal imbalanced evolution between nucleotide sequences and chromosome synteny.</title>
        <authorList>
            <person name="Kobayashi Y."/>
            <person name="Kayamori A."/>
            <person name="Aoki K."/>
            <person name="Shiwa Y."/>
            <person name="Matsutani M."/>
            <person name="Fujita N."/>
            <person name="Sugita T."/>
            <person name="Iwasaki W."/>
            <person name="Tanaka N."/>
            <person name="Takashima M."/>
        </authorList>
    </citation>
    <scope>NUCLEOTIDE SEQUENCE</scope>
    <source>
        <strain evidence="3">HIS016</strain>
    </source>
</reference>